<comment type="similarity">
    <text evidence="1 2">Belongs to the BolA/IbaG family.</text>
</comment>
<evidence type="ECO:0000313" key="5">
    <source>
        <dbReference type="Proteomes" id="UP000243217"/>
    </source>
</evidence>
<dbReference type="PIRSF" id="PIRSF003113">
    <property type="entry name" value="BolA"/>
    <property type="match status" value="1"/>
</dbReference>
<dbReference type="STRING" id="74557.A0A1W0ACH0"/>
<dbReference type="OrthoDB" id="4983at2759"/>
<dbReference type="InterPro" id="IPR050961">
    <property type="entry name" value="BolA/IbaG_stress_morph_reg"/>
</dbReference>
<evidence type="ECO:0000256" key="1">
    <source>
        <dbReference type="ARBA" id="ARBA00005578"/>
    </source>
</evidence>
<dbReference type="FunFam" id="3.30.300.90:FF:000001">
    <property type="entry name" value="Transcriptional regulator BolA"/>
    <property type="match status" value="1"/>
</dbReference>
<comment type="caution">
    <text evidence="4">The sequence shown here is derived from an EMBL/GenBank/DDBJ whole genome shotgun (WGS) entry which is preliminary data.</text>
</comment>
<evidence type="ECO:0000256" key="2">
    <source>
        <dbReference type="RuleBase" id="RU003860"/>
    </source>
</evidence>
<organism evidence="4 5">
    <name type="scientific">Thraustotheca clavata</name>
    <dbReference type="NCBI Taxonomy" id="74557"/>
    <lineage>
        <taxon>Eukaryota</taxon>
        <taxon>Sar</taxon>
        <taxon>Stramenopiles</taxon>
        <taxon>Oomycota</taxon>
        <taxon>Saprolegniomycetes</taxon>
        <taxon>Saprolegniales</taxon>
        <taxon>Achlyaceae</taxon>
        <taxon>Thraustotheca</taxon>
    </lineage>
</organism>
<name>A0A1W0ACH0_9STRA</name>
<keyword evidence="5" id="KW-1185">Reference proteome</keyword>
<reference evidence="4 5" key="1">
    <citation type="journal article" date="2014" name="Genome Biol. Evol.">
        <title>The secreted proteins of Achlya hypogyna and Thraustotheca clavata identify the ancestral oomycete secretome and reveal gene acquisitions by horizontal gene transfer.</title>
        <authorList>
            <person name="Misner I."/>
            <person name="Blouin N."/>
            <person name="Leonard G."/>
            <person name="Richards T.A."/>
            <person name="Lane C.E."/>
        </authorList>
    </citation>
    <scope>NUCLEOTIDE SEQUENCE [LARGE SCALE GENOMIC DNA]</scope>
    <source>
        <strain evidence="4 5">ATCC 34112</strain>
    </source>
</reference>
<protein>
    <submittedName>
        <fullName evidence="4">BolA</fullName>
    </submittedName>
</protein>
<dbReference type="GO" id="GO:1990229">
    <property type="term" value="C:iron-sulfur cluster assembly complex"/>
    <property type="evidence" value="ECO:0007669"/>
    <property type="project" value="UniProtKB-ARBA"/>
</dbReference>
<dbReference type="Pfam" id="PF01722">
    <property type="entry name" value="BolA"/>
    <property type="match status" value="1"/>
</dbReference>
<feature type="region of interest" description="Disordered" evidence="3">
    <location>
        <begin position="92"/>
        <end position="111"/>
    </location>
</feature>
<dbReference type="EMBL" id="JNBS01000014">
    <property type="protein sequence ID" value="OQS07982.1"/>
    <property type="molecule type" value="Genomic_DNA"/>
</dbReference>
<proteinExistence type="inferred from homology"/>
<accession>A0A1W0ACH0</accession>
<gene>
    <name evidence="4" type="ORF">THRCLA_20014</name>
</gene>
<dbReference type="SUPFAM" id="SSF82657">
    <property type="entry name" value="BolA-like"/>
    <property type="match status" value="1"/>
</dbReference>
<dbReference type="AlphaFoldDB" id="A0A1W0ACH0"/>
<sequence length="111" mass="12376">MAEPGPVFQAIQSKLASAFAPQHLEVFNESYMHNVPKGSETHFKVVVVSDKFDGKSLIQRHRMVNAVLEEELNQGVHALSIQSKTPVQWEANNTIRPSPTCQGGMKHEKKP</sequence>
<dbReference type="InterPro" id="IPR036065">
    <property type="entry name" value="BolA-like_sf"/>
</dbReference>
<dbReference type="Proteomes" id="UP000243217">
    <property type="component" value="Unassembled WGS sequence"/>
</dbReference>
<dbReference type="PANTHER" id="PTHR46229">
    <property type="entry name" value="BOLA TRANSCRIPTION REGULATOR"/>
    <property type="match status" value="1"/>
</dbReference>
<evidence type="ECO:0000313" key="4">
    <source>
        <dbReference type="EMBL" id="OQS07982.1"/>
    </source>
</evidence>
<dbReference type="PANTHER" id="PTHR46229:SF2">
    <property type="entry name" value="BOLA-LIKE PROTEIN 1"/>
    <property type="match status" value="1"/>
</dbReference>
<evidence type="ECO:0000256" key="3">
    <source>
        <dbReference type="SAM" id="MobiDB-lite"/>
    </source>
</evidence>
<dbReference type="Gene3D" id="3.30.300.90">
    <property type="entry name" value="BolA-like"/>
    <property type="match status" value="1"/>
</dbReference>
<dbReference type="InterPro" id="IPR002634">
    <property type="entry name" value="BolA"/>
</dbReference>
<dbReference type="GO" id="GO:0005739">
    <property type="term" value="C:mitochondrion"/>
    <property type="evidence" value="ECO:0007669"/>
    <property type="project" value="TreeGrafter"/>
</dbReference>
<feature type="compositionally biased region" description="Polar residues" evidence="3">
    <location>
        <begin position="92"/>
        <end position="101"/>
    </location>
</feature>